<organism evidence="5 6">
    <name type="scientific">Schistosoma rodhaini</name>
    <dbReference type="NCBI Taxonomy" id="6188"/>
    <lineage>
        <taxon>Eukaryota</taxon>
        <taxon>Metazoa</taxon>
        <taxon>Spiralia</taxon>
        <taxon>Lophotrochozoa</taxon>
        <taxon>Platyhelminthes</taxon>
        <taxon>Trematoda</taxon>
        <taxon>Digenea</taxon>
        <taxon>Strigeidida</taxon>
        <taxon>Schistosomatoidea</taxon>
        <taxon>Schistosomatidae</taxon>
        <taxon>Schistosoma</taxon>
    </lineage>
</organism>
<dbReference type="InterPro" id="IPR012677">
    <property type="entry name" value="Nucleotide-bd_a/b_plait_sf"/>
</dbReference>
<evidence type="ECO:0000259" key="4">
    <source>
        <dbReference type="PROSITE" id="PS50102"/>
    </source>
</evidence>
<evidence type="ECO:0000256" key="1">
    <source>
        <dbReference type="ARBA" id="ARBA00022884"/>
    </source>
</evidence>
<dbReference type="WBParaSite" id="SRDH1_6280.1">
    <property type="protein sequence ID" value="SRDH1_6280.1"/>
    <property type="gene ID" value="SRDH1_6280"/>
</dbReference>
<feature type="compositionally biased region" description="Polar residues" evidence="3">
    <location>
        <begin position="1"/>
        <end position="12"/>
    </location>
</feature>
<dbReference type="Proteomes" id="UP000050792">
    <property type="component" value="Unassembled WGS sequence"/>
</dbReference>
<evidence type="ECO:0000313" key="7">
    <source>
        <dbReference type="WBParaSite" id="SRDH1_6280.4"/>
    </source>
</evidence>
<proteinExistence type="predicted"/>
<keyword evidence="5" id="KW-1185">Reference proteome</keyword>
<dbReference type="WBParaSite" id="SRDH1_6280.4">
    <property type="protein sequence ID" value="SRDH1_6280.4"/>
    <property type="gene ID" value="SRDH1_6280"/>
</dbReference>
<accession>A0AA85FR89</accession>
<dbReference type="SUPFAM" id="SSF54928">
    <property type="entry name" value="RNA-binding domain, RBD"/>
    <property type="match status" value="1"/>
</dbReference>
<dbReference type="InterPro" id="IPR035979">
    <property type="entry name" value="RBD_domain_sf"/>
</dbReference>
<feature type="domain" description="RRM" evidence="4">
    <location>
        <begin position="197"/>
        <end position="269"/>
    </location>
</feature>
<evidence type="ECO:0000313" key="6">
    <source>
        <dbReference type="WBParaSite" id="SRDH1_6280.1"/>
    </source>
</evidence>
<name>A0AA85FR89_9TREM</name>
<dbReference type="GO" id="GO:1990904">
    <property type="term" value="C:ribonucleoprotein complex"/>
    <property type="evidence" value="ECO:0007669"/>
    <property type="project" value="TreeGrafter"/>
</dbReference>
<evidence type="ECO:0000313" key="5">
    <source>
        <dbReference type="Proteomes" id="UP000050792"/>
    </source>
</evidence>
<feature type="region of interest" description="Disordered" evidence="3">
    <location>
        <begin position="1"/>
        <end position="21"/>
    </location>
</feature>
<dbReference type="AlphaFoldDB" id="A0AA85FR89"/>
<evidence type="ECO:0000256" key="2">
    <source>
        <dbReference type="PROSITE-ProRule" id="PRU00176"/>
    </source>
</evidence>
<evidence type="ECO:0000256" key="3">
    <source>
        <dbReference type="SAM" id="MobiDB-lite"/>
    </source>
</evidence>
<dbReference type="PANTHER" id="PTHR23003">
    <property type="entry name" value="RNA RECOGNITION MOTIF RRM DOMAIN CONTAINING PROTEIN"/>
    <property type="match status" value="1"/>
</dbReference>
<dbReference type="PANTHER" id="PTHR23003:SF3">
    <property type="entry name" value="FI21236P1-RELATED"/>
    <property type="match status" value="1"/>
</dbReference>
<dbReference type="InterPro" id="IPR050374">
    <property type="entry name" value="RRT5_SRSF_SR"/>
</dbReference>
<feature type="region of interest" description="Disordered" evidence="3">
    <location>
        <begin position="285"/>
        <end position="374"/>
    </location>
</feature>
<dbReference type="WBParaSite" id="SRDH1_6280.6">
    <property type="protein sequence ID" value="SRDH1_6280.6"/>
    <property type="gene ID" value="SRDH1_6280"/>
</dbReference>
<dbReference type="SMART" id="SM00360">
    <property type="entry name" value="RRM"/>
    <property type="match status" value="2"/>
</dbReference>
<dbReference type="CDD" id="cd00590">
    <property type="entry name" value="RRM_SF"/>
    <property type="match status" value="1"/>
</dbReference>
<protein>
    <submittedName>
        <fullName evidence="6 7">RRM domain-containing protein</fullName>
    </submittedName>
</protein>
<feature type="compositionally biased region" description="Polar residues" evidence="3">
    <location>
        <begin position="351"/>
        <end position="361"/>
    </location>
</feature>
<dbReference type="GO" id="GO:0005634">
    <property type="term" value="C:nucleus"/>
    <property type="evidence" value="ECO:0007669"/>
    <property type="project" value="TreeGrafter"/>
</dbReference>
<reference evidence="5" key="1">
    <citation type="submission" date="2022-06" db="EMBL/GenBank/DDBJ databases">
        <authorList>
            <person name="Berger JAMES D."/>
            <person name="Berger JAMES D."/>
        </authorList>
    </citation>
    <scope>NUCLEOTIDE SEQUENCE [LARGE SCALE GENOMIC DNA]</scope>
</reference>
<dbReference type="PROSITE" id="PS50102">
    <property type="entry name" value="RRM"/>
    <property type="match status" value="1"/>
</dbReference>
<dbReference type="InterPro" id="IPR000504">
    <property type="entry name" value="RRM_dom"/>
</dbReference>
<keyword evidence="1 2" id="KW-0694">RNA-binding</keyword>
<dbReference type="GO" id="GO:0005737">
    <property type="term" value="C:cytoplasm"/>
    <property type="evidence" value="ECO:0007669"/>
    <property type="project" value="TreeGrafter"/>
</dbReference>
<dbReference type="Gene3D" id="3.30.70.330">
    <property type="match status" value="2"/>
</dbReference>
<sequence length="374" mass="42212">MVESIPGTSRSVHNAPKVPTSGYLISRTKDCKKRTCQSSGSVESTQSCWKSFYKAEVASSEVNKVYKQVNANPLTISTIEQNKETLLTEIRSRINEMNSRTLYLRKLPRNTSLSQLKALCRNSANSRLLNPSRHLKHGLALVEYNSREAALSSLKSLGDKFFGDIPVAVELCSERCKSPSNSWRPPQSYELSDFNLNKLYVAGINRRSTEQEIRDLFPNAESFDFIVHERALWHCRVLFTNQKDALEAFNTQHGVVLHDTPINLNFDLRSRRSSLSVRAPNVSTFTDPKVLSNEKPKRKSRKSNSHLNQQRSGEIKSLAESPSDPVKNSNLKPNKSKKKKYKNESSSSGSIQFSLATNYGHQVSKPVPKKRKLV</sequence>
<reference evidence="6 7" key="2">
    <citation type="submission" date="2023-11" db="UniProtKB">
        <authorList>
            <consortium name="WormBaseParasite"/>
        </authorList>
    </citation>
    <scope>IDENTIFICATION</scope>
</reference>
<dbReference type="GO" id="GO:0003729">
    <property type="term" value="F:mRNA binding"/>
    <property type="evidence" value="ECO:0007669"/>
    <property type="project" value="TreeGrafter"/>
</dbReference>